<keyword evidence="1" id="KW-1133">Transmembrane helix</keyword>
<accession>A0ABM8AAD7</accession>
<feature type="transmembrane region" description="Helical" evidence="1">
    <location>
        <begin position="28"/>
        <end position="47"/>
    </location>
</feature>
<reference evidence="2" key="1">
    <citation type="submission" date="2022-07" db="EMBL/GenBank/DDBJ databases">
        <title>Complete Genome Sequence of the Radioresistant Bacterium Deinococcus aetherius ST0316, Isolated from the Air Dust collected in Lower Stratosphere above Japan.</title>
        <authorList>
            <person name="Satoh K."/>
            <person name="Hagiwara K."/>
            <person name="Katsumata K."/>
            <person name="Kubo A."/>
            <person name="Yokobori S."/>
            <person name="Yamagishi A."/>
            <person name="Oono Y."/>
            <person name="Narumi I."/>
        </authorList>
    </citation>
    <scope>NUCLEOTIDE SEQUENCE</scope>
    <source>
        <strain evidence="2">ST0316</strain>
    </source>
</reference>
<feature type="transmembrane region" description="Helical" evidence="1">
    <location>
        <begin position="53"/>
        <end position="73"/>
    </location>
</feature>
<sequence>MGGAAFIGPYDAGKDEPPKRRASVRFRLLALLIVQAAWLVGLLILALRDEGDFPSVVGLSVCLLTSAGLAYLLSRS</sequence>
<evidence type="ECO:0000256" key="1">
    <source>
        <dbReference type="SAM" id="Phobius"/>
    </source>
</evidence>
<proteinExistence type="predicted"/>
<dbReference type="Proteomes" id="UP001064971">
    <property type="component" value="Chromosome"/>
</dbReference>
<organism evidence="2 3">
    <name type="scientific">Deinococcus aetherius</name>
    <dbReference type="NCBI Taxonomy" id="200252"/>
    <lineage>
        <taxon>Bacteria</taxon>
        <taxon>Thermotogati</taxon>
        <taxon>Deinococcota</taxon>
        <taxon>Deinococci</taxon>
        <taxon>Deinococcales</taxon>
        <taxon>Deinococcaceae</taxon>
        <taxon>Deinococcus</taxon>
    </lineage>
</organism>
<evidence type="ECO:0000313" key="2">
    <source>
        <dbReference type="EMBL" id="BDP40582.1"/>
    </source>
</evidence>
<protein>
    <submittedName>
        <fullName evidence="2">Uncharacterized protein</fullName>
    </submittedName>
</protein>
<gene>
    <name evidence="2" type="ORF">DAETH_05510</name>
</gene>
<keyword evidence="1" id="KW-0812">Transmembrane</keyword>
<keyword evidence="1" id="KW-0472">Membrane</keyword>
<dbReference type="EMBL" id="AP026560">
    <property type="protein sequence ID" value="BDP40582.1"/>
    <property type="molecule type" value="Genomic_DNA"/>
</dbReference>
<name>A0ABM8AAD7_9DEIO</name>
<keyword evidence="3" id="KW-1185">Reference proteome</keyword>
<evidence type="ECO:0000313" key="3">
    <source>
        <dbReference type="Proteomes" id="UP001064971"/>
    </source>
</evidence>